<dbReference type="SUPFAM" id="SSF46689">
    <property type="entry name" value="Homeodomain-like"/>
    <property type="match status" value="1"/>
</dbReference>
<dbReference type="PRINTS" id="PR00455">
    <property type="entry name" value="HTHTETR"/>
</dbReference>
<dbReference type="InterPro" id="IPR036271">
    <property type="entry name" value="Tet_transcr_reg_TetR-rel_C_sf"/>
</dbReference>
<dbReference type="EMBL" id="JBHTIK010000011">
    <property type="protein sequence ID" value="MFD0849720.1"/>
    <property type="molecule type" value="Genomic_DNA"/>
</dbReference>
<dbReference type="InterPro" id="IPR009057">
    <property type="entry name" value="Homeodomain-like_sf"/>
</dbReference>
<proteinExistence type="predicted"/>
<comment type="caution">
    <text evidence="7">The sequence shown here is derived from an EMBL/GenBank/DDBJ whole genome shotgun (WGS) entry which is preliminary data.</text>
</comment>
<dbReference type="Gene3D" id="1.10.357.10">
    <property type="entry name" value="Tetracycline Repressor, domain 2"/>
    <property type="match status" value="1"/>
</dbReference>
<keyword evidence="3" id="KW-0804">Transcription</keyword>
<feature type="region of interest" description="Disordered" evidence="5">
    <location>
        <begin position="1"/>
        <end position="29"/>
    </location>
</feature>
<reference evidence="8" key="1">
    <citation type="journal article" date="2019" name="Int. J. Syst. Evol. Microbiol.">
        <title>The Global Catalogue of Microorganisms (GCM) 10K type strain sequencing project: providing services to taxonomists for standard genome sequencing and annotation.</title>
        <authorList>
            <consortium name="The Broad Institute Genomics Platform"/>
            <consortium name="The Broad Institute Genome Sequencing Center for Infectious Disease"/>
            <person name="Wu L."/>
            <person name="Ma J."/>
        </authorList>
    </citation>
    <scope>NUCLEOTIDE SEQUENCE [LARGE SCALE GENOMIC DNA]</scope>
    <source>
        <strain evidence="8">CCUG 52537</strain>
    </source>
</reference>
<dbReference type="RefSeq" id="WP_381492686.1">
    <property type="nucleotide sequence ID" value="NZ_JBHTIK010000011.1"/>
</dbReference>
<accession>A0ABW3C770</accession>
<protein>
    <submittedName>
        <fullName evidence="7">TetR/AcrR family transcriptional regulator</fullName>
    </submittedName>
</protein>
<gene>
    <name evidence="7" type="ORF">ACFQ00_15405</name>
</gene>
<dbReference type="PANTHER" id="PTHR30055">
    <property type="entry name" value="HTH-TYPE TRANSCRIPTIONAL REGULATOR RUTR"/>
    <property type="match status" value="1"/>
</dbReference>
<feature type="domain" description="HTH tetR-type" evidence="6">
    <location>
        <begin position="27"/>
        <end position="87"/>
    </location>
</feature>
<dbReference type="Pfam" id="PF00440">
    <property type="entry name" value="TetR_N"/>
    <property type="match status" value="1"/>
</dbReference>
<evidence type="ECO:0000256" key="3">
    <source>
        <dbReference type="ARBA" id="ARBA00023163"/>
    </source>
</evidence>
<dbReference type="InterPro" id="IPR001647">
    <property type="entry name" value="HTH_TetR"/>
</dbReference>
<keyword evidence="8" id="KW-1185">Reference proteome</keyword>
<evidence type="ECO:0000256" key="5">
    <source>
        <dbReference type="SAM" id="MobiDB-lite"/>
    </source>
</evidence>
<keyword evidence="1" id="KW-0805">Transcription regulation</keyword>
<organism evidence="7 8">
    <name type="scientific">Sphingosinicella xenopeptidilytica</name>
    <dbReference type="NCBI Taxonomy" id="364098"/>
    <lineage>
        <taxon>Bacteria</taxon>
        <taxon>Pseudomonadati</taxon>
        <taxon>Pseudomonadota</taxon>
        <taxon>Alphaproteobacteria</taxon>
        <taxon>Sphingomonadales</taxon>
        <taxon>Sphingosinicellaceae</taxon>
        <taxon>Sphingosinicella</taxon>
    </lineage>
</organism>
<dbReference type="InterPro" id="IPR050109">
    <property type="entry name" value="HTH-type_TetR-like_transc_reg"/>
</dbReference>
<dbReference type="Gene3D" id="1.10.10.60">
    <property type="entry name" value="Homeodomain-like"/>
    <property type="match status" value="1"/>
</dbReference>
<evidence type="ECO:0000259" key="6">
    <source>
        <dbReference type="PROSITE" id="PS50977"/>
    </source>
</evidence>
<dbReference type="SUPFAM" id="SSF48498">
    <property type="entry name" value="Tetracyclin repressor-like, C-terminal domain"/>
    <property type="match status" value="1"/>
</dbReference>
<name>A0ABW3C770_SPHXN</name>
<feature type="DNA-binding region" description="H-T-H motif" evidence="4">
    <location>
        <begin position="50"/>
        <end position="69"/>
    </location>
</feature>
<evidence type="ECO:0000256" key="2">
    <source>
        <dbReference type="ARBA" id="ARBA00023125"/>
    </source>
</evidence>
<dbReference type="PROSITE" id="PS50977">
    <property type="entry name" value="HTH_TETR_2"/>
    <property type="match status" value="1"/>
</dbReference>
<evidence type="ECO:0000313" key="7">
    <source>
        <dbReference type="EMBL" id="MFD0849720.1"/>
    </source>
</evidence>
<evidence type="ECO:0000256" key="4">
    <source>
        <dbReference type="PROSITE-ProRule" id="PRU00335"/>
    </source>
</evidence>
<sequence length="235" mass="26441">MPSNSQSHAKRKEGRFPGRPRPDGRPPLSKEDILTAAAQLFATHGYDGTSIRDICSVLNSTPSSIFHRFPTKKDIAEEVYRRGSEPYLEMYDRLSATGLSIDTQLYLLLYMESRASAEDDPVVRAIFGMSELKRSEFEKITHIRKDAEQRRREMISEGIASGIFVAIDPSVVAALLIYAPEAGYFTTLDTGSADHQARNFARLILRGLLIDQNRLSEIEKDAHAIKISFRNCKFT</sequence>
<dbReference type="Proteomes" id="UP001597124">
    <property type="component" value="Unassembled WGS sequence"/>
</dbReference>
<evidence type="ECO:0000313" key="8">
    <source>
        <dbReference type="Proteomes" id="UP001597124"/>
    </source>
</evidence>
<dbReference type="PANTHER" id="PTHR30055:SF234">
    <property type="entry name" value="HTH-TYPE TRANSCRIPTIONAL REGULATOR BETI"/>
    <property type="match status" value="1"/>
</dbReference>
<evidence type="ECO:0000256" key="1">
    <source>
        <dbReference type="ARBA" id="ARBA00023015"/>
    </source>
</evidence>
<feature type="compositionally biased region" description="Basic and acidic residues" evidence="5">
    <location>
        <begin position="14"/>
        <end position="29"/>
    </location>
</feature>
<keyword evidence="2 4" id="KW-0238">DNA-binding</keyword>